<keyword evidence="7" id="KW-1185">Reference proteome</keyword>
<keyword evidence="3" id="KW-0274">FAD</keyword>
<dbReference type="GO" id="GO:0019646">
    <property type="term" value="P:aerobic electron transport chain"/>
    <property type="evidence" value="ECO:0007669"/>
    <property type="project" value="TreeGrafter"/>
</dbReference>
<evidence type="ECO:0000256" key="2">
    <source>
        <dbReference type="ARBA" id="ARBA00022630"/>
    </source>
</evidence>
<evidence type="ECO:0000259" key="5">
    <source>
        <dbReference type="Pfam" id="PF07992"/>
    </source>
</evidence>
<sequence length="387" mass="41915">MAGRPHLLLVGGGHANVALLRAAARWVRRGVRVTLLTPDRFLWYSGMAPEFVGGRYREEETRIDLLRLCLRGGVAVVPGRAARVDVTAREVVTAGGERLPYNLAVFDIGGLPADEEAAGNAVRVRPFPGLRRLVNWLDTAPGGRLTVVGGGAAGVELLLNITARGGRRPGFTFTLLEPGPRLLAAFAPGLGRHAGARLRARGVDVRLHTCVARALPGRVELEDGTSLPGDLTLWATGTRGQPLFRASGLPVGEGDFLRVTRTLQVPGYPRLSGAGDAVQVEGTHLDRSGVNAVKQGLHLRGSVDRLLRGLDQDRPPETVRLRRFRPYPASPYLLSTGEPEGWLALGPFLWGRGRVWLGLKHRVDRLWVGRYRGGAVCLAPRVPWPRD</sequence>
<keyword evidence="4" id="KW-0560">Oxidoreductase</keyword>
<dbReference type="PANTHER" id="PTHR42913">
    <property type="entry name" value="APOPTOSIS-INDUCING FACTOR 1"/>
    <property type="match status" value="1"/>
</dbReference>
<dbReference type="InterPro" id="IPR036188">
    <property type="entry name" value="FAD/NAD-bd_sf"/>
</dbReference>
<dbReference type="Proteomes" id="UP000236569">
    <property type="component" value="Unassembled WGS sequence"/>
</dbReference>
<keyword evidence="2" id="KW-0285">Flavoprotein</keyword>
<gene>
    <name evidence="6" type="ORF">DAERI_130019</name>
</gene>
<dbReference type="InterPro" id="IPR051169">
    <property type="entry name" value="NADH-Q_oxidoreductase"/>
</dbReference>
<comment type="cofactor">
    <cofactor evidence="1">
        <name>FAD</name>
        <dbReference type="ChEBI" id="CHEBI:57692"/>
    </cofactor>
</comment>
<evidence type="ECO:0000313" key="6">
    <source>
        <dbReference type="EMBL" id="GBF07189.1"/>
    </source>
</evidence>
<protein>
    <submittedName>
        <fullName evidence="6">Pyridine nucleotide-disulfide oxidoreductase family protein</fullName>
    </submittedName>
</protein>
<evidence type="ECO:0000256" key="4">
    <source>
        <dbReference type="ARBA" id="ARBA00023002"/>
    </source>
</evidence>
<evidence type="ECO:0000313" key="7">
    <source>
        <dbReference type="Proteomes" id="UP000236569"/>
    </source>
</evidence>
<reference evidence="7" key="1">
    <citation type="submission" date="2018-01" db="EMBL/GenBank/DDBJ databases">
        <title>Draft Genome Sequence of the Radioresistant Bacterium Deinococcus aerius TR0125, Isolated from the Higher Atmosphere above Japan.</title>
        <authorList>
            <person name="Satoh K."/>
            <person name="Arai H."/>
            <person name="Sanzen T."/>
            <person name="Kawaguchi Y."/>
            <person name="Hayashi H."/>
            <person name="Yokobori S."/>
            <person name="Yamagishi A."/>
            <person name="Oono Y."/>
            <person name="Narumi I."/>
        </authorList>
    </citation>
    <scope>NUCLEOTIDE SEQUENCE [LARGE SCALE GENOMIC DNA]</scope>
    <source>
        <strain evidence="7">TR0125</strain>
    </source>
</reference>
<dbReference type="EMBL" id="BFAG01000013">
    <property type="protein sequence ID" value="GBF07189.1"/>
    <property type="molecule type" value="Genomic_DNA"/>
</dbReference>
<dbReference type="Pfam" id="PF07992">
    <property type="entry name" value="Pyr_redox_2"/>
    <property type="match status" value="1"/>
</dbReference>
<proteinExistence type="predicted"/>
<organism evidence="6 7">
    <name type="scientific">Deinococcus aerius</name>
    <dbReference type="NCBI Taxonomy" id="200253"/>
    <lineage>
        <taxon>Bacteria</taxon>
        <taxon>Thermotogati</taxon>
        <taxon>Deinococcota</taxon>
        <taxon>Deinococci</taxon>
        <taxon>Deinococcales</taxon>
        <taxon>Deinococcaceae</taxon>
        <taxon>Deinococcus</taxon>
    </lineage>
</organism>
<feature type="domain" description="FAD/NAD(P)-binding" evidence="5">
    <location>
        <begin position="7"/>
        <end position="295"/>
    </location>
</feature>
<evidence type="ECO:0000256" key="1">
    <source>
        <dbReference type="ARBA" id="ARBA00001974"/>
    </source>
</evidence>
<evidence type="ECO:0000256" key="3">
    <source>
        <dbReference type="ARBA" id="ARBA00022827"/>
    </source>
</evidence>
<dbReference type="AlphaFoldDB" id="A0A2I9CYG6"/>
<accession>A0A2I9CYG6</accession>
<dbReference type="GO" id="GO:0003955">
    <property type="term" value="F:NAD(P)H dehydrogenase (quinone) activity"/>
    <property type="evidence" value="ECO:0007669"/>
    <property type="project" value="TreeGrafter"/>
</dbReference>
<dbReference type="PANTHER" id="PTHR42913:SF9">
    <property type="entry name" value="SLR1591 PROTEIN"/>
    <property type="match status" value="1"/>
</dbReference>
<dbReference type="SUPFAM" id="SSF51905">
    <property type="entry name" value="FAD/NAD(P)-binding domain"/>
    <property type="match status" value="2"/>
</dbReference>
<dbReference type="InterPro" id="IPR023753">
    <property type="entry name" value="FAD/NAD-binding_dom"/>
</dbReference>
<comment type="caution">
    <text evidence="6">The sequence shown here is derived from an EMBL/GenBank/DDBJ whole genome shotgun (WGS) entry which is preliminary data.</text>
</comment>
<dbReference type="Gene3D" id="3.50.50.100">
    <property type="match status" value="1"/>
</dbReference>
<name>A0A2I9CYG6_9DEIO</name>